<keyword evidence="1" id="KW-0732">Signal</keyword>
<gene>
    <name evidence="2" type="ORF">OPKNFCMD_2155</name>
</gene>
<reference evidence="2" key="2">
    <citation type="submission" date="2021-08" db="EMBL/GenBank/DDBJ databases">
        <authorList>
            <person name="Tani A."/>
            <person name="Ola A."/>
            <person name="Ogura Y."/>
            <person name="Katsura K."/>
            <person name="Hayashi T."/>
        </authorList>
    </citation>
    <scope>NUCLEOTIDE SEQUENCE</scope>
    <source>
        <strain evidence="2">KCTC 52305</strain>
    </source>
</reference>
<dbReference type="Proteomes" id="UP001055167">
    <property type="component" value="Unassembled WGS sequence"/>
</dbReference>
<evidence type="ECO:0000313" key="3">
    <source>
        <dbReference type="Proteomes" id="UP001055167"/>
    </source>
</evidence>
<dbReference type="RefSeq" id="WP_128561513.1">
    <property type="nucleotide sequence ID" value="NZ_BPQH01000006.1"/>
</dbReference>
<proteinExistence type="predicted"/>
<evidence type="ECO:0000256" key="1">
    <source>
        <dbReference type="SAM" id="SignalP"/>
    </source>
</evidence>
<keyword evidence="3" id="KW-1185">Reference proteome</keyword>
<sequence>MRKHARAAGLAVLAAVTTTAVSAQESSAQRAACTPDVIRLCFGDIPDVPRIKACLRRERQNLSTACQEVFNAVDRGGASASATTRRRG</sequence>
<name>A0ABQ4QVN9_9HYPH</name>
<feature type="chain" id="PRO_5047051553" description="3',5'-cyclic-nucleotide phosphodiesterase" evidence="1">
    <location>
        <begin position="24"/>
        <end position="88"/>
    </location>
</feature>
<reference evidence="2" key="1">
    <citation type="journal article" date="2021" name="Front. Microbiol.">
        <title>Comprehensive Comparative Genomics and Phenotyping of Methylobacterium Species.</title>
        <authorList>
            <person name="Alessa O."/>
            <person name="Ogura Y."/>
            <person name="Fujitani Y."/>
            <person name="Takami H."/>
            <person name="Hayashi T."/>
            <person name="Sahin N."/>
            <person name="Tani A."/>
        </authorList>
    </citation>
    <scope>NUCLEOTIDE SEQUENCE</scope>
    <source>
        <strain evidence="2">KCTC 52305</strain>
    </source>
</reference>
<accession>A0ABQ4QVN9</accession>
<comment type="caution">
    <text evidence="2">The sequence shown here is derived from an EMBL/GenBank/DDBJ whole genome shotgun (WGS) entry which is preliminary data.</text>
</comment>
<evidence type="ECO:0000313" key="2">
    <source>
        <dbReference type="EMBL" id="GJD49425.1"/>
    </source>
</evidence>
<organism evidence="2 3">
    <name type="scientific">Methylobacterium crusticola</name>
    <dbReference type="NCBI Taxonomy" id="1697972"/>
    <lineage>
        <taxon>Bacteria</taxon>
        <taxon>Pseudomonadati</taxon>
        <taxon>Pseudomonadota</taxon>
        <taxon>Alphaproteobacteria</taxon>
        <taxon>Hyphomicrobiales</taxon>
        <taxon>Methylobacteriaceae</taxon>
        <taxon>Methylobacterium</taxon>
    </lineage>
</organism>
<feature type="signal peptide" evidence="1">
    <location>
        <begin position="1"/>
        <end position="23"/>
    </location>
</feature>
<evidence type="ECO:0008006" key="4">
    <source>
        <dbReference type="Google" id="ProtNLM"/>
    </source>
</evidence>
<dbReference type="EMBL" id="BPQH01000006">
    <property type="protein sequence ID" value="GJD49425.1"/>
    <property type="molecule type" value="Genomic_DNA"/>
</dbReference>
<protein>
    <recommendedName>
        <fullName evidence="4">3',5'-cyclic-nucleotide phosphodiesterase</fullName>
    </recommendedName>
</protein>